<evidence type="ECO:0000313" key="1">
    <source>
        <dbReference type="EMBL" id="CAI9172331.1"/>
    </source>
</evidence>
<name>A0ABN8ZH58_RANTA</name>
<evidence type="ECO:0000313" key="2">
    <source>
        <dbReference type="Proteomes" id="UP001176941"/>
    </source>
</evidence>
<proteinExistence type="predicted"/>
<organism evidence="1 2">
    <name type="scientific">Rangifer tarandus platyrhynchus</name>
    <name type="common">Svalbard reindeer</name>
    <dbReference type="NCBI Taxonomy" id="3082113"/>
    <lineage>
        <taxon>Eukaryota</taxon>
        <taxon>Metazoa</taxon>
        <taxon>Chordata</taxon>
        <taxon>Craniata</taxon>
        <taxon>Vertebrata</taxon>
        <taxon>Euteleostomi</taxon>
        <taxon>Mammalia</taxon>
        <taxon>Eutheria</taxon>
        <taxon>Laurasiatheria</taxon>
        <taxon>Artiodactyla</taxon>
        <taxon>Ruminantia</taxon>
        <taxon>Pecora</taxon>
        <taxon>Cervidae</taxon>
        <taxon>Odocoileinae</taxon>
        <taxon>Rangifer</taxon>
    </lineage>
</organism>
<reference evidence="1" key="1">
    <citation type="submission" date="2023-04" db="EMBL/GenBank/DDBJ databases">
        <authorList>
            <consortium name="ELIXIR-Norway"/>
        </authorList>
    </citation>
    <scope>NUCLEOTIDE SEQUENCE [LARGE SCALE GENOMIC DNA]</scope>
</reference>
<accession>A0ABN8ZH58</accession>
<feature type="non-terminal residue" evidence="1">
    <location>
        <position position="1"/>
    </location>
</feature>
<keyword evidence="2" id="KW-1185">Reference proteome</keyword>
<protein>
    <submittedName>
        <fullName evidence="1">Uncharacterized protein</fullName>
    </submittedName>
</protein>
<dbReference type="EMBL" id="OX459968">
    <property type="protein sequence ID" value="CAI9172331.1"/>
    <property type="molecule type" value="Genomic_DNA"/>
</dbReference>
<sequence>PAQSPEAPALALMSTFSQPGPGRRIPPMMAIPRARKQPQPTQGSARGARIGRAGFGALGSPALAFVLGGVGGGSTSGQLRVLQHPQGRRGWRGSLVLICLRELTRMWNLSGSPGLASLRTHDFTAGQSFPRLPQALGPGEQTPALFSRTDSSGSFHMGCGLGRLWTPRGTATLASPLHASLAPNKVRALTGRPQASGFLWLTGLPLRGARVPALQTGGGGHSVVWPAARPGTSLRSA</sequence>
<dbReference type="Proteomes" id="UP001176941">
    <property type="component" value="Chromosome 32"/>
</dbReference>
<gene>
    <name evidence="1" type="ORF">MRATA1EN1_LOCUS21293</name>
</gene>